<accession>A0A6G0Y093</accession>
<dbReference type="Proteomes" id="UP000478052">
    <property type="component" value="Unassembled WGS sequence"/>
</dbReference>
<keyword evidence="1" id="KW-0472">Membrane</keyword>
<evidence type="ECO:0000256" key="1">
    <source>
        <dbReference type="SAM" id="Phobius"/>
    </source>
</evidence>
<keyword evidence="1" id="KW-0812">Transmembrane</keyword>
<dbReference type="AlphaFoldDB" id="A0A6G0Y093"/>
<dbReference type="EMBL" id="VUJU01007205">
    <property type="protein sequence ID" value="KAF0746445.1"/>
    <property type="molecule type" value="Genomic_DNA"/>
</dbReference>
<protein>
    <submittedName>
        <fullName evidence="2">Uncharacterized protein</fullName>
    </submittedName>
</protein>
<feature type="transmembrane region" description="Helical" evidence="1">
    <location>
        <begin position="131"/>
        <end position="153"/>
    </location>
</feature>
<keyword evidence="3" id="KW-1185">Reference proteome</keyword>
<gene>
    <name evidence="2" type="ORF">FWK35_00018811</name>
</gene>
<keyword evidence="1" id="KW-1133">Transmembrane helix</keyword>
<name>A0A6G0Y093_APHCR</name>
<organism evidence="2 3">
    <name type="scientific">Aphis craccivora</name>
    <name type="common">Cowpea aphid</name>
    <dbReference type="NCBI Taxonomy" id="307492"/>
    <lineage>
        <taxon>Eukaryota</taxon>
        <taxon>Metazoa</taxon>
        <taxon>Ecdysozoa</taxon>
        <taxon>Arthropoda</taxon>
        <taxon>Hexapoda</taxon>
        <taxon>Insecta</taxon>
        <taxon>Pterygota</taxon>
        <taxon>Neoptera</taxon>
        <taxon>Paraneoptera</taxon>
        <taxon>Hemiptera</taxon>
        <taxon>Sternorrhyncha</taxon>
        <taxon>Aphidomorpha</taxon>
        <taxon>Aphidoidea</taxon>
        <taxon>Aphididae</taxon>
        <taxon>Aphidini</taxon>
        <taxon>Aphis</taxon>
        <taxon>Aphis</taxon>
    </lineage>
</organism>
<sequence length="180" mass="20792">MCGTNKVQNNRIKEQVTTHSKKKIVEYLRREEGEAAYTTRIWYMYNDWSQNQYLLSVVAVIKHDNQTKNSPENLVSLTAVDDSKSADVPNLKGDWHNLFNNKDAVGIISGCVIYTKDEETKILAIMSSINITYRFVILISLIRYSLIKSIYIWNGILVKLEQWFKIVLESLSVRKLLSIS</sequence>
<evidence type="ECO:0000313" key="2">
    <source>
        <dbReference type="EMBL" id="KAF0746445.1"/>
    </source>
</evidence>
<proteinExistence type="predicted"/>
<comment type="caution">
    <text evidence="2">The sequence shown here is derived from an EMBL/GenBank/DDBJ whole genome shotgun (WGS) entry which is preliminary data.</text>
</comment>
<reference evidence="2 3" key="1">
    <citation type="submission" date="2019-08" db="EMBL/GenBank/DDBJ databases">
        <title>Whole genome of Aphis craccivora.</title>
        <authorList>
            <person name="Voronova N.V."/>
            <person name="Shulinski R.S."/>
            <person name="Bandarenka Y.V."/>
            <person name="Zhorov D.G."/>
            <person name="Warner D."/>
        </authorList>
    </citation>
    <scope>NUCLEOTIDE SEQUENCE [LARGE SCALE GENOMIC DNA]</scope>
    <source>
        <strain evidence="2">180601</strain>
        <tissue evidence="2">Whole Body</tissue>
    </source>
</reference>
<evidence type="ECO:0000313" key="3">
    <source>
        <dbReference type="Proteomes" id="UP000478052"/>
    </source>
</evidence>